<dbReference type="EMBL" id="CP011020">
    <property type="protein sequence ID" value="AKK01707.1"/>
    <property type="molecule type" value="Genomic_DNA"/>
</dbReference>
<dbReference type="PATRIC" id="fig|587753.11.peg.1368"/>
<dbReference type="Proteomes" id="UP000035212">
    <property type="component" value="Chromosome"/>
</dbReference>
<feature type="domain" description="DUF7683" evidence="1">
    <location>
        <begin position="3"/>
        <end position="71"/>
    </location>
</feature>
<gene>
    <name evidence="2" type="ORF">VM99_06680</name>
</gene>
<evidence type="ECO:0000259" key="1">
    <source>
        <dbReference type="Pfam" id="PF24731"/>
    </source>
</evidence>
<name>A0A0G3GSE1_9PSED</name>
<proteinExistence type="predicted"/>
<dbReference type="AlphaFoldDB" id="A0A0G3GSE1"/>
<evidence type="ECO:0000313" key="3">
    <source>
        <dbReference type="Proteomes" id="UP000035212"/>
    </source>
</evidence>
<evidence type="ECO:0000313" key="2">
    <source>
        <dbReference type="EMBL" id="AKK01707.1"/>
    </source>
</evidence>
<accession>A0A0G3GSE1</accession>
<reference evidence="2 3" key="1">
    <citation type="journal article" date="2015" name="Stand. Genomic Sci.">
        <title>Complete genome of Pseudomonas chlororaphis strain UFB2, a soil bacterium with antibacterial activity against bacterial canker pathogen of tomato.</title>
        <authorList>
            <person name="Deng P."/>
            <person name="Wang X."/>
            <person name="Baird S.M."/>
            <person name="Lu S.E."/>
        </authorList>
    </citation>
    <scope>NUCLEOTIDE SEQUENCE [LARGE SCALE GENOMIC DNA]</scope>
    <source>
        <strain evidence="2 3">UFB2</strain>
    </source>
</reference>
<organism evidence="2 3">
    <name type="scientific">Pseudomonas chlororaphis</name>
    <dbReference type="NCBI Taxonomy" id="587753"/>
    <lineage>
        <taxon>Bacteria</taxon>
        <taxon>Pseudomonadati</taxon>
        <taxon>Pseudomonadota</taxon>
        <taxon>Gammaproteobacteria</taxon>
        <taxon>Pseudomonadales</taxon>
        <taxon>Pseudomonadaceae</taxon>
        <taxon>Pseudomonas</taxon>
    </lineage>
</organism>
<protein>
    <recommendedName>
        <fullName evidence="1">DUF7683 domain-containing protein</fullName>
    </recommendedName>
</protein>
<dbReference type="Pfam" id="PF24731">
    <property type="entry name" value="DUF7683"/>
    <property type="match status" value="1"/>
</dbReference>
<dbReference type="InterPro" id="IPR056100">
    <property type="entry name" value="DUF7683"/>
</dbReference>
<sequence>MLYTVEAFYNNTGLLAFEERVPEGYDEVLRGIMGWATDQQGWEGYDLTRYQLESLETILGKSIYDPVLLFQMSCSCHA</sequence>
<reference evidence="3" key="2">
    <citation type="submission" date="2015-03" db="EMBL/GenBank/DDBJ databases">
        <authorList>
            <person name="Deng P."/>
            <person name="Lu S."/>
        </authorList>
    </citation>
    <scope>NUCLEOTIDE SEQUENCE [LARGE SCALE GENOMIC DNA]</scope>
    <source>
        <strain evidence="3">UFB2</strain>
    </source>
</reference>